<organism evidence="2">
    <name type="scientific">uncultured bacterium A1Q1_fos_515</name>
    <dbReference type="NCBI Taxonomy" id="1256581"/>
    <lineage>
        <taxon>Bacteria</taxon>
        <taxon>environmental samples</taxon>
    </lineage>
</organism>
<proteinExistence type="predicted"/>
<reference evidence="2" key="1">
    <citation type="submission" date="2012-09" db="EMBL/GenBank/DDBJ databases">
        <title>Metagenomic Characterization of a Microbial Community in Wastewater Detects High Levels of Antibiotic Resistance.</title>
        <authorList>
            <person name="Abrams M."/>
            <person name="Caldwell A."/>
            <person name="Vandaei E."/>
            <person name="Lee W."/>
            <person name="Perrott J."/>
            <person name="Khan S.Y."/>
            <person name="Ta J."/>
            <person name="Romero D."/>
            <person name="Nguyen V."/>
            <person name="Pourmand N."/>
            <person name="Ouverney C.C."/>
        </authorList>
    </citation>
    <scope>NUCLEOTIDE SEQUENCE</scope>
</reference>
<feature type="compositionally biased region" description="Basic and acidic residues" evidence="1">
    <location>
        <begin position="34"/>
        <end position="43"/>
    </location>
</feature>
<accession>L7VW81</accession>
<evidence type="ECO:0000313" key="2">
    <source>
        <dbReference type="EMBL" id="AGC71303.1"/>
    </source>
</evidence>
<dbReference type="AlphaFoldDB" id="L7VW81"/>
<evidence type="ECO:0000256" key="1">
    <source>
        <dbReference type="SAM" id="MobiDB-lite"/>
    </source>
</evidence>
<sequence length="43" mass="4220">MAIGTISMTGASIDALGTAARGVTGPRHGAIPEVRIEQGGDLA</sequence>
<protein>
    <submittedName>
        <fullName evidence="2">Uncharacterized protein</fullName>
    </submittedName>
</protein>
<name>L7VW81_9BACT</name>
<dbReference type="EMBL" id="JX649868">
    <property type="protein sequence ID" value="AGC71303.1"/>
    <property type="molecule type" value="Genomic_DNA"/>
</dbReference>
<feature type="region of interest" description="Disordered" evidence="1">
    <location>
        <begin position="21"/>
        <end position="43"/>
    </location>
</feature>